<accession>A0A918PYZ9</accession>
<evidence type="ECO:0008006" key="8">
    <source>
        <dbReference type="Google" id="ProtNLM"/>
    </source>
</evidence>
<comment type="caution">
    <text evidence="6">The sequence shown here is derived from an EMBL/GenBank/DDBJ whole genome shotgun (WGS) entry which is preliminary data.</text>
</comment>
<sequence>MTDAIKILGSVAEVVHQHLPHVLANRRDVTWKEDGSPVTVADVFLENAIKDHLTGLMGDINFVGEESYAVGAADDKDWTAVLDPIDGTENFCSGLPEWGVSLSIWHKREHAASMLMVPEMGLKLMTGDKIDYQTSRIMGFSSSINDKLVEMIPVGGEARIMGCAVYNLFNVVRGSLARFVNPAGAKSWDMLAGVQLAREHGCEVIVEGAPYDGRYLEPDRKHRFDIRHRHDLHPR</sequence>
<evidence type="ECO:0000256" key="1">
    <source>
        <dbReference type="ARBA" id="ARBA00009759"/>
    </source>
</evidence>
<gene>
    <name evidence="6" type="ORF">GCM10011273_09440</name>
</gene>
<reference evidence="6" key="1">
    <citation type="journal article" date="2014" name="Int. J. Syst. Evol. Microbiol.">
        <title>Complete genome sequence of Corynebacterium casei LMG S-19264T (=DSM 44701T), isolated from a smear-ripened cheese.</title>
        <authorList>
            <consortium name="US DOE Joint Genome Institute (JGI-PGF)"/>
            <person name="Walter F."/>
            <person name="Albersmeier A."/>
            <person name="Kalinowski J."/>
            <person name="Ruckert C."/>
        </authorList>
    </citation>
    <scope>NUCLEOTIDE SEQUENCE</scope>
    <source>
        <strain evidence="6">KCTC 32296</strain>
    </source>
</reference>
<feature type="binding site" evidence="5">
    <location>
        <position position="86"/>
    </location>
    <ligand>
        <name>Mg(2+)</name>
        <dbReference type="ChEBI" id="CHEBI:18420"/>
        <label>1</label>
        <note>catalytic</note>
    </ligand>
</feature>
<keyword evidence="3" id="KW-0378">Hydrolase</keyword>
<dbReference type="GO" id="GO:0046872">
    <property type="term" value="F:metal ion binding"/>
    <property type="evidence" value="ECO:0007669"/>
    <property type="project" value="UniProtKB-KW"/>
</dbReference>
<proteinExistence type="inferred from homology"/>
<dbReference type="InterPro" id="IPR020583">
    <property type="entry name" value="Inositol_monoP_metal-BS"/>
</dbReference>
<dbReference type="Gene3D" id="3.30.540.10">
    <property type="entry name" value="Fructose-1,6-Bisphosphatase, subunit A, domain 1"/>
    <property type="match status" value="1"/>
</dbReference>
<feature type="binding site" evidence="5">
    <location>
        <position position="83"/>
    </location>
    <ligand>
        <name>Mg(2+)</name>
        <dbReference type="ChEBI" id="CHEBI:18420"/>
        <label>1</label>
        <note>catalytic</note>
    </ligand>
</feature>
<evidence type="ECO:0000256" key="2">
    <source>
        <dbReference type="ARBA" id="ARBA00022723"/>
    </source>
</evidence>
<keyword evidence="7" id="KW-1185">Reference proteome</keyword>
<feature type="binding site" evidence="5">
    <location>
        <position position="189"/>
    </location>
    <ligand>
        <name>Mg(2+)</name>
        <dbReference type="ChEBI" id="CHEBI:18420"/>
        <label>1</label>
        <note>catalytic</note>
    </ligand>
</feature>
<feature type="binding site" evidence="5">
    <location>
        <position position="65"/>
    </location>
    <ligand>
        <name>Mg(2+)</name>
        <dbReference type="ChEBI" id="CHEBI:18420"/>
        <label>1</label>
        <note>catalytic</note>
    </ligand>
</feature>
<dbReference type="GO" id="GO:0006020">
    <property type="term" value="P:inositol metabolic process"/>
    <property type="evidence" value="ECO:0007669"/>
    <property type="project" value="TreeGrafter"/>
</dbReference>
<evidence type="ECO:0000313" key="6">
    <source>
        <dbReference type="EMBL" id="GGZ26089.1"/>
    </source>
</evidence>
<dbReference type="GO" id="GO:0008934">
    <property type="term" value="F:inositol monophosphate 1-phosphatase activity"/>
    <property type="evidence" value="ECO:0007669"/>
    <property type="project" value="TreeGrafter"/>
</dbReference>
<dbReference type="RefSeq" id="WP_189485187.1">
    <property type="nucleotide sequence ID" value="NZ_BMZB01000001.1"/>
</dbReference>
<dbReference type="PANTHER" id="PTHR20854">
    <property type="entry name" value="INOSITOL MONOPHOSPHATASE"/>
    <property type="match status" value="1"/>
</dbReference>
<comment type="cofactor">
    <cofactor evidence="5">
        <name>Mg(2+)</name>
        <dbReference type="ChEBI" id="CHEBI:18420"/>
    </cofactor>
</comment>
<organism evidence="6 7">
    <name type="scientific">Asticcacaulis endophyticus</name>
    <dbReference type="NCBI Taxonomy" id="1395890"/>
    <lineage>
        <taxon>Bacteria</taxon>
        <taxon>Pseudomonadati</taxon>
        <taxon>Pseudomonadota</taxon>
        <taxon>Alphaproteobacteria</taxon>
        <taxon>Caulobacterales</taxon>
        <taxon>Caulobacteraceae</taxon>
        <taxon>Asticcacaulis</taxon>
    </lineage>
</organism>
<feature type="binding site" evidence="5">
    <location>
        <position position="85"/>
    </location>
    <ligand>
        <name>Mg(2+)</name>
        <dbReference type="ChEBI" id="CHEBI:18420"/>
        <label>1</label>
        <note>catalytic</note>
    </ligand>
</feature>
<evidence type="ECO:0000256" key="3">
    <source>
        <dbReference type="ARBA" id="ARBA00022801"/>
    </source>
</evidence>
<dbReference type="PROSITE" id="PS00629">
    <property type="entry name" value="IMP_1"/>
    <property type="match status" value="1"/>
</dbReference>
<dbReference type="InterPro" id="IPR000760">
    <property type="entry name" value="Inositol_monophosphatase-like"/>
</dbReference>
<dbReference type="SUPFAM" id="SSF56655">
    <property type="entry name" value="Carbohydrate phosphatase"/>
    <property type="match status" value="1"/>
</dbReference>
<evidence type="ECO:0000256" key="5">
    <source>
        <dbReference type="PIRSR" id="PIRSR600760-2"/>
    </source>
</evidence>
<dbReference type="GO" id="GO:0007165">
    <property type="term" value="P:signal transduction"/>
    <property type="evidence" value="ECO:0007669"/>
    <property type="project" value="TreeGrafter"/>
</dbReference>
<evidence type="ECO:0000313" key="7">
    <source>
        <dbReference type="Proteomes" id="UP000662572"/>
    </source>
</evidence>
<dbReference type="PRINTS" id="PR00377">
    <property type="entry name" value="IMPHPHTASES"/>
</dbReference>
<name>A0A918PYZ9_9CAUL</name>
<keyword evidence="2 5" id="KW-0479">Metal-binding</keyword>
<comment type="similarity">
    <text evidence="1">Belongs to the inositol monophosphatase superfamily.</text>
</comment>
<evidence type="ECO:0000256" key="4">
    <source>
        <dbReference type="ARBA" id="ARBA00022842"/>
    </source>
</evidence>
<dbReference type="Pfam" id="PF00459">
    <property type="entry name" value="Inositol_P"/>
    <property type="match status" value="1"/>
</dbReference>
<dbReference type="Proteomes" id="UP000662572">
    <property type="component" value="Unassembled WGS sequence"/>
</dbReference>
<dbReference type="EMBL" id="BMZB01000001">
    <property type="protein sequence ID" value="GGZ26089.1"/>
    <property type="molecule type" value="Genomic_DNA"/>
</dbReference>
<keyword evidence="4 5" id="KW-0460">Magnesium</keyword>
<reference evidence="6" key="2">
    <citation type="submission" date="2020-09" db="EMBL/GenBank/DDBJ databases">
        <authorList>
            <person name="Sun Q."/>
            <person name="Kim S."/>
        </authorList>
    </citation>
    <scope>NUCLEOTIDE SEQUENCE</scope>
    <source>
        <strain evidence="6">KCTC 32296</strain>
    </source>
</reference>
<dbReference type="Gene3D" id="3.40.190.80">
    <property type="match status" value="1"/>
</dbReference>
<protein>
    <recommendedName>
        <fullName evidence="8">Myo-inositol-1(Or 4)-monophosphatase</fullName>
    </recommendedName>
</protein>
<dbReference type="PANTHER" id="PTHR20854:SF4">
    <property type="entry name" value="INOSITOL-1-MONOPHOSPHATASE-RELATED"/>
    <property type="match status" value="1"/>
</dbReference>
<dbReference type="AlphaFoldDB" id="A0A918PYZ9"/>